<dbReference type="AlphaFoldDB" id="A0A2W4WFI7"/>
<keyword evidence="1" id="KW-0175">Coiled coil</keyword>
<evidence type="ECO:0000313" key="2">
    <source>
        <dbReference type="EMBL" id="PZO41937.1"/>
    </source>
</evidence>
<reference evidence="2 3" key="2">
    <citation type="submission" date="2018-06" db="EMBL/GenBank/DDBJ databases">
        <title>Metagenomic assembly of (sub)arctic Cyanobacteria and their associated microbiome from non-axenic cultures.</title>
        <authorList>
            <person name="Baurain D."/>
        </authorList>
    </citation>
    <scope>NUCLEOTIDE SEQUENCE [LARGE SCALE GENOMIC DNA]</scope>
    <source>
        <strain evidence="2">ULC066bin1</strain>
    </source>
</reference>
<gene>
    <name evidence="2" type="primary">brxC</name>
    <name evidence="2" type="ORF">DCF19_08710</name>
</gene>
<accession>A0A2W4WFI7</accession>
<feature type="coiled-coil region" evidence="1">
    <location>
        <begin position="1133"/>
        <end position="1161"/>
    </location>
</feature>
<sequence length="1213" mass="137870">MFVKDIFVRDVTRDIAPVVYFHEQSPDKVLEEVSEYIITGGYTEGDPRRIRIPQGIHEQFVRLLEAIARDLEQKDKSGVALPAAWISGFYGSGKSSFAKLLGLALNGMTLPNGEQLADALLSRDDSPKAAEFRAVWQRLMGLVDAIAVVFDIGSSARDNEDIHQVAKREVQKRLGYCKTSNYVADHELKLEVDGLWDDFIACAMQTLNRPWEEVKDRQLAEEDFSLVLHRLEPEKYTDPMSWIDSRAGSKTGLGSSVDETTKAIAYMLDRRAPHKTLFITIDEVSQYIHQKDNRMLKLQSFVEDLGQKLKGRVWLLATGQQQLEDSIDQSNIGKLKDRFPAKFRVHLAPTNIRDVVHKRLLKKDPAQEAHLRQLFQQHRPDLKIYAYDCENMSEEDFVDVYPLLPSYIDLLMAITSSLRLSSSRAKGDDYAVRGLLQMLGELFRTQKLGDREVGELVTIDSIYEIQQSALNVDTQNTLARLFGDDIIAEDDMAVRVAKAIALLQLIQEQKNCETTAKFIGQCLYDRVGSGNKEPAVQAALDKLRDRGHITYSEKLGYKLQSSAGQEWQRDRDSYSVNDDAIITILAEKLKDIVGNSELPRYKGRSFRWQAFFSDDRLRKDERLISPNDAATMIVDLRYSRDAKQRDATIWIAQSGQEVLRDRLVWVSGSGGDIPDLARQLVRSRHIIDKYQGRTATLSQDKQRLLIEEQSNRDRLDTAVKDAIANAFIQGSMYFRGRQLDRAQGSTFSSLLQRSAESILPEIYVHFKDIAIFPSELEQLLKPQLSGVSHKFMDNELGILSMDAGKYVPTCDGEIPKRIQQAVETNNGLAGNVLFAQFGGAPYGYPLDVVRACLLGLLRGNKIRIRTETNQVVTSYRDQGVEDLFKKDRDLRRAEILPAAESDITGRDRNAICKFFKDSLLVELDRENEAIADAVFKYFPNKAKDLRELENKYNQLPNRPQLPQSLEKLQAALIDCCKSRQIEDTVRAVKKHLDTLRDGLQKLGIDNSELTSEAIALVRDADEVKTHRIDQLRGIGKLEGLDEEAHAISQHLKNERPWRDIAALRPHVQAIATRYQEVRRELLDSQLQQVEAITTKVKARKGFARLNEKNSDYVIRPIRQAAIDTTAEALYPTLAELRDSVARKLEQAEVEANELLDLLISEDTKEQVLTVEVLADLRYRELSTPEEVNALVDTLRDRLLRQLQNQKNIRIRLI</sequence>
<reference evidence="2 3" key="1">
    <citation type="submission" date="2018-04" db="EMBL/GenBank/DDBJ databases">
        <authorList>
            <person name="Go L.Y."/>
            <person name="Mitchell J.A."/>
        </authorList>
    </citation>
    <scope>NUCLEOTIDE SEQUENCE [LARGE SCALE GENOMIC DNA]</scope>
    <source>
        <strain evidence="2">ULC066bin1</strain>
    </source>
</reference>
<dbReference type="Proteomes" id="UP000249467">
    <property type="component" value="Unassembled WGS sequence"/>
</dbReference>
<proteinExistence type="predicted"/>
<evidence type="ECO:0000256" key="1">
    <source>
        <dbReference type="SAM" id="Coils"/>
    </source>
</evidence>
<organism evidence="2 3">
    <name type="scientific">Pseudanabaena frigida</name>
    <dbReference type="NCBI Taxonomy" id="945775"/>
    <lineage>
        <taxon>Bacteria</taxon>
        <taxon>Bacillati</taxon>
        <taxon>Cyanobacteriota</taxon>
        <taxon>Cyanophyceae</taxon>
        <taxon>Pseudanabaenales</taxon>
        <taxon>Pseudanabaenaceae</taxon>
        <taxon>Pseudanabaena</taxon>
    </lineage>
</organism>
<protein>
    <submittedName>
        <fullName evidence="2">BREX system P-loop protein BrxC</fullName>
    </submittedName>
</protein>
<dbReference type="EMBL" id="QBML01000009">
    <property type="protein sequence ID" value="PZO41937.1"/>
    <property type="molecule type" value="Genomic_DNA"/>
</dbReference>
<comment type="caution">
    <text evidence="2">The sequence shown here is derived from an EMBL/GenBank/DDBJ whole genome shotgun (WGS) entry which is preliminary data.</text>
</comment>
<dbReference type="InterPro" id="IPR047679">
    <property type="entry name" value="BREX_BrxC"/>
</dbReference>
<dbReference type="NCBIfam" id="NF033441">
    <property type="entry name" value="BREX_BrxC"/>
    <property type="match status" value="1"/>
</dbReference>
<name>A0A2W4WFI7_9CYAN</name>
<evidence type="ECO:0000313" key="3">
    <source>
        <dbReference type="Proteomes" id="UP000249467"/>
    </source>
</evidence>